<evidence type="ECO:0000256" key="1">
    <source>
        <dbReference type="SAM" id="MobiDB-lite"/>
    </source>
</evidence>
<dbReference type="Proteomes" id="UP000597444">
    <property type="component" value="Unassembled WGS sequence"/>
</dbReference>
<proteinExistence type="predicted"/>
<feature type="region of interest" description="Disordered" evidence="1">
    <location>
        <begin position="23"/>
        <end position="43"/>
    </location>
</feature>
<feature type="domain" description="DDE" evidence="2">
    <location>
        <begin position="55"/>
        <end position="104"/>
    </location>
</feature>
<comment type="caution">
    <text evidence="3">The sequence shown here is derived from an EMBL/GenBank/DDBJ whole genome shotgun (WGS) entry which is preliminary data.</text>
</comment>
<accession>A0A8J3ITG5</accession>
<feature type="compositionally biased region" description="Polar residues" evidence="1">
    <location>
        <begin position="31"/>
        <end position="43"/>
    </location>
</feature>
<sequence>MTGKHGLLRYWLTTYGPNAVDTQKPHGMSMKPTSKCTGSGATSTAPLIRMGTWLIRALREKRDMQAAKSFFKQALATVGHAPERVTTDGHDAYPRVIREILDLLSAQTGRGQESQHGGSPSGTSARSISAPP</sequence>
<name>A0A8J3ITG5_9CHLR</name>
<gene>
    <name evidence="3" type="ORF">KSF_102510</name>
</gene>
<dbReference type="InterPro" id="IPR032874">
    <property type="entry name" value="DDE_dom"/>
</dbReference>
<dbReference type="AlphaFoldDB" id="A0A8J3ITG5"/>
<feature type="region of interest" description="Disordered" evidence="1">
    <location>
        <begin position="105"/>
        <end position="132"/>
    </location>
</feature>
<dbReference type="EMBL" id="BNJK01000002">
    <property type="protein sequence ID" value="GHP00204.1"/>
    <property type="molecule type" value="Genomic_DNA"/>
</dbReference>
<reference evidence="3" key="1">
    <citation type="submission" date="2020-10" db="EMBL/GenBank/DDBJ databases">
        <title>Taxonomic study of unclassified bacteria belonging to the class Ktedonobacteria.</title>
        <authorList>
            <person name="Yabe S."/>
            <person name="Wang C.M."/>
            <person name="Zheng Y."/>
            <person name="Sakai Y."/>
            <person name="Cavaletti L."/>
            <person name="Monciardini P."/>
            <person name="Donadio S."/>
        </authorList>
    </citation>
    <scope>NUCLEOTIDE SEQUENCE</scope>
    <source>
        <strain evidence="3">ID150040</strain>
    </source>
</reference>
<evidence type="ECO:0000313" key="3">
    <source>
        <dbReference type="EMBL" id="GHP00204.1"/>
    </source>
</evidence>
<evidence type="ECO:0000313" key="4">
    <source>
        <dbReference type="Proteomes" id="UP000597444"/>
    </source>
</evidence>
<dbReference type="Pfam" id="PF13610">
    <property type="entry name" value="DDE_Tnp_IS240"/>
    <property type="match status" value="1"/>
</dbReference>
<protein>
    <recommendedName>
        <fullName evidence="2">DDE domain-containing protein</fullName>
    </recommendedName>
</protein>
<organism evidence="3 4">
    <name type="scientific">Reticulibacter mediterranei</name>
    <dbReference type="NCBI Taxonomy" id="2778369"/>
    <lineage>
        <taxon>Bacteria</taxon>
        <taxon>Bacillati</taxon>
        <taxon>Chloroflexota</taxon>
        <taxon>Ktedonobacteria</taxon>
        <taxon>Ktedonobacterales</taxon>
        <taxon>Reticulibacteraceae</taxon>
        <taxon>Reticulibacter</taxon>
    </lineage>
</organism>
<keyword evidence="4" id="KW-1185">Reference proteome</keyword>
<evidence type="ECO:0000259" key="2">
    <source>
        <dbReference type="Pfam" id="PF13610"/>
    </source>
</evidence>